<proteinExistence type="predicted"/>
<evidence type="ECO:0000313" key="1">
    <source>
        <dbReference type="EMBL" id="PWA68928.1"/>
    </source>
</evidence>
<gene>
    <name evidence="1" type="ORF">CTI12_AA301080</name>
</gene>
<comment type="caution">
    <text evidence="1">The sequence shown here is derived from an EMBL/GenBank/DDBJ whole genome shotgun (WGS) entry which is preliminary data.</text>
</comment>
<accession>A0A2U1N5Y8</accession>
<sequence length="90" mass="10622">MLTTLAKQEKEAGIFPEPVVDIFMRVTVNDDESWWKSGYGVNVIRGMLSLPGEYMHRHHRHETVHIQKQVVANLDLDRRTPFDWTEQLYL</sequence>
<keyword evidence="2" id="KW-1185">Reference proteome</keyword>
<dbReference type="STRING" id="35608.A0A2U1N5Y8"/>
<evidence type="ECO:0000313" key="2">
    <source>
        <dbReference type="Proteomes" id="UP000245207"/>
    </source>
</evidence>
<dbReference type="Proteomes" id="UP000245207">
    <property type="component" value="Unassembled WGS sequence"/>
</dbReference>
<dbReference type="AlphaFoldDB" id="A0A2U1N5Y8"/>
<protein>
    <submittedName>
        <fullName evidence="1">CwfJ-like family protein</fullName>
    </submittedName>
</protein>
<dbReference type="EMBL" id="PKPP01003537">
    <property type="protein sequence ID" value="PWA68928.1"/>
    <property type="molecule type" value="Genomic_DNA"/>
</dbReference>
<organism evidence="1 2">
    <name type="scientific">Artemisia annua</name>
    <name type="common">Sweet wormwood</name>
    <dbReference type="NCBI Taxonomy" id="35608"/>
    <lineage>
        <taxon>Eukaryota</taxon>
        <taxon>Viridiplantae</taxon>
        <taxon>Streptophyta</taxon>
        <taxon>Embryophyta</taxon>
        <taxon>Tracheophyta</taxon>
        <taxon>Spermatophyta</taxon>
        <taxon>Magnoliopsida</taxon>
        <taxon>eudicotyledons</taxon>
        <taxon>Gunneridae</taxon>
        <taxon>Pentapetalae</taxon>
        <taxon>asterids</taxon>
        <taxon>campanulids</taxon>
        <taxon>Asterales</taxon>
        <taxon>Asteraceae</taxon>
        <taxon>Asteroideae</taxon>
        <taxon>Anthemideae</taxon>
        <taxon>Artemisiinae</taxon>
        <taxon>Artemisia</taxon>
    </lineage>
</organism>
<reference evidence="1 2" key="1">
    <citation type="journal article" date="2018" name="Mol. Plant">
        <title>The genome of Artemisia annua provides insight into the evolution of Asteraceae family and artemisinin biosynthesis.</title>
        <authorList>
            <person name="Shen Q."/>
            <person name="Zhang L."/>
            <person name="Liao Z."/>
            <person name="Wang S."/>
            <person name="Yan T."/>
            <person name="Shi P."/>
            <person name="Liu M."/>
            <person name="Fu X."/>
            <person name="Pan Q."/>
            <person name="Wang Y."/>
            <person name="Lv Z."/>
            <person name="Lu X."/>
            <person name="Zhang F."/>
            <person name="Jiang W."/>
            <person name="Ma Y."/>
            <person name="Chen M."/>
            <person name="Hao X."/>
            <person name="Li L."/>
            <person name="Tang Y."/>
            <person name="Lv G."/>
            <person name="Zhou Y."/>
            <person name="Sun X."/>
            <person name="Brodelius P.E."/>
            <person name="Rose J.K.C."/>
            <person name="Tang K."/>
        </authorList>
    </citation>
    <scope>NUCLEOTIDE SEQUENCE [LARGE SCALE GENOMIC DNA]</scope>
    <source>
        <strain evidence="2">cv. Huhao1</strain>
        <tissue evidence="1">Leaf</tissue>
    </source>
</reference>
<name>A0A2U1N5Y8_ARTAN</name>
<dbReference type="OrthoDB" id="2113965at2759"/>